<evidence type="ECO:0000256" key="8">
    <source>
        <dbReference type="ARBA" id="ARBA00022842"/>
    </source>
</evidence>
<comment type="similarity">
    <text evidence="2">Belongs to the Nudix hydrolase family.</text>
</comment>
<keyword evidence="4" id="KW-0235">DNA replication</keyword>
<dbReference type="PROSITE" id="PS51462">
    <property type="entry name" value="NUDIX"/>
    <property type="match status" value="1"/>
</dbReference>
<evidence type="ECO:0000256" key="15">
    <source>
        <dbReference type="ARBA" id="ARBA00041979"/>
    </source>
</evidence>
<organism evidence="18 19">
    <name type="scientific">Candidatus Magnetoglobus multicellularis str. Araruama</name>
    <dbReference type="NCBI Taxonomy" id="890399"/>
    <lineage>
        <taxon>Bacteria</taxon>
        <taxon>Pseudomonadati</taxon>
        <taxon>Thermodesulfobacteriota</taxon>
        <taxon>Desulfobacteria</taxon>
        <taxon>Desulfobacterales</taxon>
        <taxon>Desulfobacteraceae</taxon>
        <taxon>Candidatus Magnetoglobus</taxon>
    </lineage>
</organism>
<evidence type="ECO:0000256" key="4">
    <source>
        <dbReference type="ARBA" id="ARBA00022705"/>
    </source>
</evidence>
<dbReference type="GO" id="GO:0046872">
    <property type="term" value="F:metal ion binding"/>
    <property type="evidence" value="ECO:0007669"/>
    <property type="project" value="UniProtKB-KW"/>
</dbReference>
<gene>
    <name evidence="18" type="ORF">OMM_07204</name>
</gene>
<evidence type="ECO:0000256" key="7">
    <source>
        <dbReference type="ARBA" id="ARBA00022801"/>
    </source>
</evidence>
<evidence type="ECO:0000256" key="13">
    <source>
        <dbReference type="ARBA" id="ARBA00040794"/>
    </source>
</evidence>
<dbReference type="Pfam" id="PF14815">
    <property type="entry name" value="NUDIX_4"/>
    <property type="match status" value="1"/>
</dbReference>
<dbReference type="EMBL" id="ATBP01000095">
    <property type="protein sequence ID" value="ETR73009.1"/>
    <property type="molecule type" value="Genomic_DNA"/>
</dbReference>
<dbReference type="GO" id="GO:0006281">
    <property type="term" value="P:DNA repair"/>
    <property type="evidence" value="ECO:0007669"/>
    <property type="project" value="UniProtKB-KW"/>
</dbReference>
<feature type="domain" description="Nudix hydrolase" evidence="17">
    <location>
        <begin position="1"/>
        <end position="110"/>
    </location>
</feature>
<evidence type="ECO:0000259" key="17">
    <source>
        <dbReference type="PROSITE" id="PS51462"/>
    </source>
</evidence>
<name>A0A1V1PDN2_9BACT</name>
<dbReference type="GO" id="GO:0006260">
    <property type="term" value="P:DNA replication"/>
    <property type="evidence" value="ECO:0007669"/>
    <property type="project" value="UniProtKB-KW"/>
</dbReference>
<comment type="catalytic activity">
    <reaction evidence="11">
        <text>8-oxo-GTP + H2O = 8-oxo-GMP + diphosphate + H(+)</text>
        <dbReference type="Rhea" id="RHEA:67616"/>
        <dbReference type="ChEBI" id="CHEBI:15377"/>
        <dbReference type="ChEBI" id="CHEBI:15378"/>
        <dbReference type="ChEBI" id="CHEBI:33019"/>
        <dbReference type="ChEBI" id="CHEBI:143553"/>
        <dbReference type="ChEBI" id="CHEBI:145694"/>
    </reaction>
</comment>
<dbReference type="InterPro" id="IPR029119">
    <property type="entry name" value="MutY_C"/>
</dbReference>
<evidence type="ECO:0000256" key="2">
    <source>
        <dbReference type="ARBA" id="ARBA00005582"/>
    </source>
</evidence>
<evidence type="ECO:0000256" key="6">
    <source>
        <dbReference type="ARBA" id="ARBA00022763"/>
    </source>
</evidence>
<keyword evidence="8" id="KW-0460">Magnesium</keyword>
<dbReference type="InterPro" id="IPR000086">
    <property type="entry name" value="NUDIX_hydrolase_dom"/>
</dbReference>
<protein>
    <recommendedName>
        <fullName evidence="13">8-oxo-dGTP diphosphatase</fullName>
        <ecNumber evidence="12">3.6.1.55</ecNumber>
    </recommendedName>
    <alternativeName>
        <fullName evidence="16">7,8-dihydro-8-oxoguanine-triphosphatase</fullName>
    </alternativeName>
    <alternativeName>
        <fullName evidence="15">Mutator protein MutT</fullName>
    </alternativeName>
    <alternativeName>
        <fullName evidence="14">dGTP pyrophosphohydrolase</fullName>
    </alternativeName>
</protein>
<evidence type="ECO:0000256" key="16">
    <source>
        <dbReference type="ARBA" id="ARBA00042798"/>
    </source>
</evidence>
<dbReference type="EC" id="3.6.1.55" evidence="12"/>
<keyword evidence="7" id="KW-0378">Hydrolase</keyword>
<dbReference type="Proteomes" id="UP000189670">
    <property type="component" value="Unassembled WGS sequence"/>
</dbReference>
<dbReference type="GO" id="GO:0044715">
    <property type="term" value="F:8-oxo-dGDP phosphatase activity"/>
    <property type="evidence" value="ECO:0007669"/>
    <property type="project" value="TreeGrafter"/>
</dbReference>
<comment type="catalytic activity">
    <reaction evidence="10">
        <text>8-oxo-dGTP + H2O = 8-oxo-dGMP + diphosphate + H(+)</text>
        <dbReference type="Rhea" id="RHEA:31575"/>
        <dbReference type="ChEBI" id="CHEBI:15377"/>
        <dbReference type="ChEBI" id="CHEBI:15378"/>
        <dbReference type="ChEBI" id="CHEBI:33019"/>
        <dbReference type="ChEBI" id="CHEBI:63224"/>
        <dbReference type="ChEBI" id="CHEBI:77896"/>
        <dbReference type="EC" id="3.6.1.55"/>
    </reaction>
</comment>
<dbReference type="InterPro" id="IPR015797">
    <property type="entry name" value="NUDIX_hydrolase-like_dom_sf"/>
</dbReference>
<evidence type="ECO:0000313" key="18">
    <source>
        <dbReference type="EMBL" id="ETR73009.1"/>
    </source>
</evidence>
<dbReference type="PANTHER" id="PTHR47707">
    <property type="entry name" value="8-OXO-DGTP DIPHOSPHATASE"/>
    <property type="match status" value="1"/>
</dbReference>
<dbReference type="AlphaFoldDB" id="A0A1V1PDN2"/>
<keyword evidence="5" id="KW-0479">Metal-binding</keyword>
<comment type="caution">
    <text evidence="18">The sequence shown here is derived from an EMBL/GenBank/DDBJ whole genome shotgun (WGS) entry which is preliminary data.</text>
</comment>
<dbReference type="GO" id="GO:0044716">
    <property type="term" value="F:8-oxo-GDP phosphatase activity"/>
    <property type="evidence" value="ECO:0007669"/>
    <property type="project" value="TreeGrafter"/>
</dbReference>
<evidence type="ECO:0000256" key="3">
    <source>
        <dbReference type="ARBA" id="ARBA00022457"/>
    </source>
</evidence>
<evidence type="ECO:0000256" key="11">
    <source>
        <dbReference type="ARBA" id="ARBA00036904"/>
    </source>
</evidence>
<sequence length="113" mass="13031">MLTQRKSSGFLGGLWEFPGGKRHAEESCHDACLRHIKEQLQLTIIVQKHVTQIKHAYTHFKQKMDALLCEYESGTIDLNGPVDYKWIEWNDINQFALPKSNLKFLKKCAESIG</sequence>
<dbReference type="Gene3D" id="3.90.79.10">
    <property type="entry name" value="Nucleoside Triphosphate Pyrophosphohydrolase"/>
    <property type="match status" value="1"/>
</dbReference>
<reference evidence="19" key="1">
    <citation type="submission" date="2012-11" db="EMBL/GenBank/DDBJ databases">
        <authorList>
            <person name="Lucero-Rivera Y.E."/>
            <person name="Tovar-Ramirez D."/>
        </authorList>
    </citation>
    <scope>NUCLEOTIDE SEQUENCE [LARGE SCALE GENOMIC DNA]</scope>
    <source>
        <strain evidence="19">Araruama</strain>
    </source>
</reference>
<dbReference type="SUPFAM" id="SSF55811">
    <property type="entry name" value="Nudix"/>
    <property type="match status" value="1"/>
</dbReference>
<evidence type="ECO:0000256" key="12">
    <source>
        <dbReference type="ARBA" id="ARBA00038905"/>
    </source>
</evidence>
<evidence type="ECO:0000256" key="14">
    <source>
        <dbReference type="ARBA" id="ARBA00041592"/>
    </source>
</evidence>
<evidence type="ECO:0000313" key="19">
    <source>
        <dbReference type="Proteomes" id="UP000189670"/>
    </source>
</evidence>
<dbReference type="GO" id="GO:0008413">
    <property type="term" value="F:8-oxo-7,8-dihydroguanosine triphosphate pyrophosphatase activity"/>
    <property type="evidence" value="ECO:0007669"/>
    <property type="project" value="TreeGrafter"/>
</dbReference>
<dbReference type="PANTHER" id="PTHR47707:SF1">
    <property type="entry name" value="NUDIX HYDROLASE FAMILY PROTEIN"/>
    <property type="match status" value="1"/>
</dbReference>
<dbReference type="InterPro" id="IPR047127">
    <property type="entry name" value="MutT-like"/>
</dbReference>
<dbReference type="GO" id="GO:0035539">
    <property type="term" value="F:8-oxo-7,8-dihydrodeoxyguanosine triphosphate pyrophosphatase activity"/>
    <property type="evidence" value="ECO:0007669"/>
    <property type="project" value="UniProtKB-EC"/>
</dbReference>
<evidence type="ECO:0000256" key="10">
    <source>
        <dbReference type="ARBA" id="ARBA00035861"/>
    </source>
</evidence>
<keyword evidence="9" id="KW-0234">DNA repair</keyword>
<evidence type="ECO:0000256" key="9">
    <source>
        <dbReference type="ARBA" id="ARBA00023204"/>
    </source>
</evidence>
<accession>A0A1V1PDN2</accession>
<proteinExistence type="inferred from homology"/>
<comment type="cofactor">
    <cofactor evidence="1">
        <name>Mg(2+)</name>
        <dbReference type="ChEBI" id="CHEBI:18420"/>
    </cofactor>
</comment>
<keyword evidence="3" id="KW-0515">Mutator protein</keyword>
<keyword evidence="6" id="KW-0227">DNA damage</keyword>
<evidence type="ECO:0000256" key="1">
    <source>
        <dbReference type="ARBA" id="ARBA00001946"/>
    </source>
</evidence>
<evidence type="ECO:0000256" key="5">
    <source>
        <dbReference type="ARBA" id="ARBA00022723"/>
    </source>
</evidence>